<dbReference type="Proteomes" id="UP001140513">
    <property type="component" value="Unassembled WGS sequence"/>
</dbReference>
<dbReference type="RefSeq" id="XP_056074974.1">
    <property type="nucleotide sequence ID" value="XM_056211501.1"/>
</dbReference>
<evidence type="ECO:0000313" key="1">
    <source>
        <dbReference type="EMBL" id="KAJ4358115.1"/>
    </source>
</evidence>
<accession>A0A9W9CEN0</accession>
<dbReference type="GeneID" id="80906224"/>
<dbReference type="OrthoDB" id="3798150at2759"/>
<organism evidence="1 2">
    <name type="scientific">Didymosphaeria variabile</name>
    <dbReference type="NCBI Taxonomy" id="1932322"/>
    <lineage>
        <taxon>Eukaryota</taxon>
        <taxon>Fungi</taxon>
        <taxon>Dikarya</taxon>
        <taxon>Ascomycota</taxon>
        <taxon>Pezizomycotina</taxon>
        <taxon>Dothideomycetes</taxon>
        <taxon>Pleosporomycetidae</taxon>
        <taxon>Pleosporales</taxon>
        <taxon>Massarineae</taxon>
        <taxon>Didymosphaeriaceae</taxon>
        <taxon>Didymosphaeria</taxon>
    </lineage>
</organism>
<sequence length="186" mass="21050">MKPIGATTAFAFLNSAFRITYFFVRIAEVGSENEVFVRTITVVRNDFLEVERLLSHSSVQARLLPTPNKLVWIKGSLQSTKSVLNEIGRRVEKARMEQQALGSVKFEIRLKWIFNDHEKLVNRQTELPTCHHQLSNVLANLVGMEDVVAATDPPKYKDATCCLRGKEDAVRSLLKTTSLSIVYLET</sequence>
<reference evidence="1" key="1">
    <citation type="submission" date="2022-10" db="EMBL/GenBank/DDBJ databases">
        <title>Tapping the CABI collections for fungal endophytes: first genome assemblies for Collariella, Neodidymelliopsis, Ascochyta clinopodiicola, Didymella pomorum, Didymosphaeria variabile, Neocosmospora piperis and Neocucurbitaria cava.</title>
        <authorList>
            <person name="Hill R."/>
        </authorList>
    </citation>
    <scope>NUCLEOTIDE SEQUENCE</scope>
    <source>
        <strain evidence="1">IMI 356815</strain>
    </source>
</reference>
<keyword evidence="2" id="KW-1185">Reference proteome</keyword>
<gene>
    <name evidence="1" type="ORF">N0V89_002694</name>
</gene>
<protein>
    <submittedName>
        <fullName evidence="1">Uncharacterized protein</fullName>
    </submittedName>
</protein>
<proteinExistence type="predicted"/>
<comment type="caution">
    <text evidence="1">The sequence shown here is derived from an EMBL/GenBank/DDBJ whole genome shotgun (WGS) entry which is preliminary data.</text>
</comment>
<name>A0A9W9CEN0_9PLEO</name>
<dbReference type="EMBL" id="JAPEUX010000002">
    <property type="protein sequence ID" value="KAJ4358115.1"/>
    <property type="molecule type" value="Genomic_DNA"/>
</dbReference>
<evidence type="ECO:0000313" key="2">
    <source>
        <dbReference type="Proteomes" id="UP001140513"/>
    </source>
</evidence>
<dbReference type="AlphaFoldDB" id="A0A9W9CEN0"/>